<dbReference type="InParanoid" id="A0A1Y2BHP6"/>
<gene>
    <name evidence="2" type="ORF">BCR39DRAFT_194898</name>
</gene>
<sequence>MCKTGALNLCATHSFDVKCCSSNHLILEESPFRPWSGRVIMESVTNESARSVIFLPSQQAFSFIPIDRIYAVLELHSDLAPSLSASHTSVVTAPLVSFDHPFQCRSPGSLAIPHLHHPPTSVDHQRNQPCISPNPPTIFGYHFESASSLKMAVSQRIRTIFYPALISKEPKRTPMVCTQRKSNPRPPLTSQLTPSKHHHAADDNDGGSQGSRSALNR</sequence>
<protein>
    <submittedName>
        <fullName evidence="2">Uncharacterized protein</fullName>
    </submittedName>
</protein>
<feature type="region of interest" description="Disordered" evidence="1">
    <location>
        <begin position="172"/>
        <end position="217"/>
    </location>
</feature>
<dbReference type="Proteomes" id="UP000193986">
    <property type="component" value="Unassembled WGS sequence"/>
</dbReference>
<proteinExistence type="predicted"/>
<accession>A0A1Y2BHP6</accession>
<organism evidence="2 3">
    <name type="scientific">Naematelia encephala</name>
    <dbReference type="NCBI Taxonomy" id="71784"/>
    <lineage>
        <taxon>Eukaryota</taxon>
        <taxon>Fungi</taxon>
        <taxon>Dikarya</taxon>
        <taxon>Basidiomycota</taxon>
        <taxon>Agaricomycotina</taxon>
        <taxon>Tremellomycetes</taxon>
        <taxon>Tremellales</taxon>
        <taxon>Naemateliaceae</taxon>
        <taxon>Naematelia</taxon>
    </lineage>
</organism>
<comment type="caution">
    <text evidence="2">The sequence shown here is derived from an EMBL/GenBank/DDBJ whole genome shotgun (WGS) entry which is preliminary data.</text>
</comment>
<evidence type="ECO:0000313" key="3">
    <source>
        <dbReference type="Proteomes" id="UP000193986"/>
    </source>
</evidence>
<name>A0A1Y2BHP6_9TREE</name>
<keyword evidence="3" id="KW-1185">Reference proteome</keyword>
<reference evidence="2 3" key="1">
    <citation type="submission" date="2016-07" db="EMBL/GenBank/DDBJ databases">
        <title>Pervasive Adenine N6-methylation of Active Genes in Fungi.</title>
        <authorList>
            <consortium name="DOE Joint Genome Institute"/>
            <person name="Mondo S.J."/>
            <person name="Dannebaum R.O."/>
            <person name="Kuo R.C."/>
            <person name="Labutti K."/>
            <person name="Haridas S."/>
            <person name="Kuo A."/>
            <person name="Salamov A."/>
            <person name="Ahrendt S.R."/>
            <person name="Lipzen A."/>
            <person name="Sullivan W."/>
            <person name="Andreopoulos W.B."/>
            <person name="Clum A."/>
            <person name="Lindquist E."/>
            <person name="Daum C."/>
            <person name="Ramamoorthy G.K."/>
            <person name="Gryganskyi A."/>
            <person name="Culley D."/>
            <person name="Magnuson J.K."/>
            <person name="James T.Y."/>
            <person name="O'Malley M.A."/>
            <person name="Stajich J.E."/>
            <person name="Spatafora J.W."/>
            <person name="Visel A."/>
            <person name="Grigoriev I.V."/>
        </authorList>
    </citation>
    <scope>NUCLEOTIDE SEQUENCE [LARGE SCALE GENOMIC DNA]</scope>
    <source>
        <strain evidence="2 3">68-887.2</strain>
    </source>
</reference>
<dbReference type="EMBL" id="MCFC01000003">
    <property type="protein sequence ID" value="ORY34309.1"/>
    <property type="molecule type" value="Genomic_DNA"/>
</dbReference>
<dbReference type="AlphaFoldDB" id="A0A1Y2BHP6"/>
<evidence type="ECO:0000313" key="2">
    <source>
        <dbReference type="EMBL" id="ORY34309.1"/>
    </source>
</evidence>
<evidence type="ECO:0000256" key="1">
    <source>
        <dbReference type="SAM" id="MobiDB-lite"/>
    </source>
</evidence>